<dbReference type="SMART" id="SM00078">
    <property type="entry name" value="IlGF"/>
    <property type="match status" value="1"/>
</dbReference>
<keyword evidence="4" id="KW-0372">Hormone</keyword>
<dbReference type="InterPro" id="IPR016179">
    <property type="entry name" value="Insulin-like"/>
</dbReference>
<dbReference type="InterPro" id="IPR036438">
    <property type="entry name" value="Insulin-like_sf"/>
</dbReference>
<evidence type="ECO:0000256" key="6">
    <source>
        <dbReference type="SAM" id="SignalP"/>
    </source>
</evidence>
<proteinExistence type="predicted"/>
<dbReference type="SUPFAM" id="SSF56994">
    <property type="entry name" value="Insulin-like"/>
    <property type="match status" value="1"/>
</dbReference>
<name>A0A8T3DC41_9TELE</name>
<protein>
    <recommendedName>
        <fullName evidence="7">Insulin-like domain-containing protein</fullName>
    </recommendedName>
</protein>
<comment type="caution">
    <text evidence="8">The sequence shown here is derived from an EMBL/GenBank/DDBJ whole genome shotgun (WGS) entry which is preliminary data.</text>
</comment>
<dbReference type="AlphaFoldDB" id="A0A8T3DC41"/>
<dbReference type="EMBL" id="JAERUA010000013">
    <property type="protein sequence ID" value="KAI1892125.1"/>
    <property type="molecule type" value="Genomic_DNA"/>
</dbReference>
<dbReference type="InterPro" id="IPR051777">
    <property type="entry name" value="Insulin-like_neuro_ligands"/>
</dbReference>
<dbReference type="CDD" id="cd04365">
    <property type="entry name" value="IlGF_relaxin_like"/>
    <property type="match status" value="1"/>
</dbReference>
<evidence type="ECO:0000256" key="4">
    <source>
        <dbReference type="ARBA" id="ARBA00022702"/>
    </source>
</evidence>
<keyword evidence="9" id="KW-1185">Reference proteome</keyword>
<evidence type="ECO:0000256" key="1">
    <source>
        <dbReference type="ARBA" id="ARBA00004613"/>
    </source>
</evidence>
<dbReference type="GO" id="GO:0005576">
    <property type="term" value="C:extracellular region"/>
    <property type="evidence" value="ECO:0007669"/>
    <property type="project" value="UniProtKB-SubCell"/>
</dbReference>
<keyword evidence="6" id="KW-0732">Signal</keyword>
<dbReference type="PANTHER" id="PTHR20968:SF2">
    <property type="entry name" value="INSULIN-LIKE PEPTIDE INSL5"/>
    <property type="match status" value="1"/>
</dbReference>
<dbReference type="PANTHER" id="PTHR20968">
    <property type="entry name" value="ILGF DOMAIN-CONTAINING PROTEIN"/>
    <property type="match status" value="1"/>
</dbReference>
<comment type="subunit">
    <text evidence="2">Heterodimer of a B chain and an A chain linked by two disulfide bonds.</text>
</comment>
<dbReference type="OrthoDB" id="9443437at2759"/>
<evidence type="ECO:0000313" key="8">
    <source>
        <dbReference type="EMBL" id="KAI1892125.1"/>
    </source>
</evidence>
<evidence type="ECO:0000256" key="3">
    <source>
        <dbReference type="ARBA" id="ARBA00022525"/>
    </source>
</evidence>
<dbReference type="GO" id="GO:0001664">
    <property type="term" value="F:G protein-coupled receptor binding"/>
    <property type="evidence" value="ECO:0007669"/>
    <property type="project" value="TreeGrafter"/>
</dbReference>
<keyword evidence="3" id="KW-0964">Secreted</keyword>
<comment type="subcellular location">
    <subcellularLocation>
        <location evidence="1">Secreted</location>
    </subcellularLocation>
</comment>
<dbReference type="GO" id="GO:0005179">
    <property type="term" value="F:hormone activity"/>
    <property type="evidence" value="ECO:0007669"/>
    <property type="project" value="UniProtKB-KW"/>
</dbReference>
<evidence type="ECO:0000256" key="2">
    <source>
        <dbReference type="ARBA" id="ARBA00011207"/>
    </source>
</evidence>
<accession>A0A8T3DC41</accession>
<keyword evidence="5" id="KW-1015">Disulfide bond</keyword>
<feature type="signal peptide" evidence="6">
    <location>
        <begin position="1"/>
        <end position="21"/>
    </location>
</feature>
<sequence length="106" mass="11602">MRKTVLLPILALCALCMSTRAQGEATAIKLCGREFIRAIVYTCGGSRWRRIVGGPALTGVGSQEQDSFELLSTSSRTQPSRRDLNQLLTTMCCQVGCRKTDLAFIC</sequence>
<feature type="domain" description="Insulin-like" evidence="7">
    <location>
        <begin position="28"/>
        <end position="106"/>
    </location>
</feature>
<evidence type="ECO:0000313" key="9">
    <source>
        <dbReference type="Proteomes" id="UP000829720"/>
    </source>
</evidence>
<evidence type="ECO:0000256" key="5">
    <source>
        <dbReference type="ARBA" id="ARBA00023157"/>
    </source>
</evidence>
<evidence type="ECO:0000259" key="7">
    <source>
        <dbReference type="SMART" id="SM00078"/>
    </source>
</evidence>
<organism evidence="8 9">
    <name type="scientific">Albula goreensis</name>
    <dbReference type="NCBI Taxonomy" id="1534307"/>
    <lineage>
        <taxon>Eukaryota</taxon>
        <taxon>Metazoa</taxon>
        <taxon>Chordata</taxon>
        <taxon>Craniata</taxon>
        <taxon>Vertebrata</taxon>
        <taxon>Euteleostomi</taxon>
        <taxon>Actinopterygii</taxon>
        <taxon>Neopterygii</taxon>
        <taxon>Teleostei</taxon>
        <taxon>Albuliformes</taxon>
        <taxon>Albulidae</taxon>
        <taxon>Albula</taxon>
    </lineage>
</organism>
<feature type="chain" id="PRO_5035818139" description="Insulin-like domain-containing protein" evidence="6">
    <location>
        <begin position="22"/>
        <end position="106"/>
    </location>
</feature>
<gene>
    <name evidence="8" type="ORF">AGOR_G00150740</name>
</gene>
<dbReference type="Proteomes" id="UP000829720">
    <property type="component" value="Unassembled WGS sequence"/>
</dbReference>
<reference evidence="8" key="1">
    <citation type="submission" date="2021-01" db="EMBL/GenBank/DDBJ databases">
        <authorList>
            <person name="Zahm M."/>
            <person name="Roques C."/>
            <person name="Cabau C."/>
            <person name="Klopp C."/>
            <person name="Donnadieu C."/>
            <person name="Jouanno E."/>
            <person name="Lampietro C."/>
            <person name="Louis A."/>
            <person name="Herpin A."/>
            <person name="Echchiki A."/>
            <person name="Berthelot C."/>
            <person name="Parey E."/>
            <person name="Roest-Crollius H."/>
            <person name="Braasch I."/>
            <person name="Postlethwait J."/>
            <person name="Bobe J."/>
            <person name="Montfort J."/>
            <person name="Bouchez O."/>
            <person name="Begum T."/>
            <person name="Mejri S."/>
            <person name="Adams A."/>
            <person name="Chen W.-J."/>
            <person name="Guiguen Y."/>
        </authorList>
    </citation>
    <scope>NUCLEOTIDE SEQUENCE</scope>
    <source>
        <tissue evidence="8">Blood</tissue>
    </source>
</reference>